<dbReference type="KEGG" id="rdi:CMV14_05155"/>
<proteinExistence type="predicted"/>
<name>A0A2A4FSJ6_9SPHN</name>
<dbReference type="GO" id="GO:0010181">
    <property type="term" value="F:FMN binding"/>
    <property type="evidence" value="ECO:0007669"/>
    <property type="project" value="TreeGrafter"/>
</dbReference>
<dbReference type="EMBL" id="NWUF01000024">
    <property type="protein sequence ID" value="PCE40690.1"/>
    <property type="molecule type" value="Genomic_DNA"/>
</dbReference>
<dbReference type="OrthoDB" id="9812295at2"/>
<feature type="domain" description="NADPH-dependent FMN reductase-like" evidence="1">
    <location>
        <begin position="5"/>
        <end position="147"/>
    </location>
</feature>
<evidence type="ECO:0000313" key="3">
    <source>
        <dbReference type="Proteomes" id="UP000218934"/>
    </source>
</evidence>
<dbReference type="Gene3D" id="3.40.50.360">
    <property type="match status" value="1"/>
</dbReference>
<dbReference type="GO" id="GO:0005829">
    <property type="term" value="C:cytosol"/>
    <property type="evidence" value="ECO:0007669"/>
    <property type="project" value="TreeGrafter"/>
</dbReference>
<dbReference type="InterPro" id="IPR029039">
    <property type="entry name" value="Flavoprotein-like_sf"/>
</dbReference>
<dbReference type="Pfam" id="PF03358">
    <property type="entry name" value="FMN_red"/>
    <property type="match status" value="1"/>
</dbReference>
<dbReference type="RefSeq" id="WP_066964081.1">
    <property type="nucleotide sequence ID" value="NZ_CP023449.1"/>
</dbReference>
<keyword evidence="3" id="KW-1185">Reference proteome</keyword>
<dbReference type="AlphaFoldDB" id="A0A2A4FSJ6"/>
<dbReference type="PANTHER" id="PTHR30543:SF21">
    <property type="entry name" value="NAD(P)H-DEPENDENT FMN REDUCTASE LOT6"/>
    <property type="match status" value="1"/>
</dbReference>
<accession>A0A2A4FSJ6</accession>
<evidence type="ECO:0000313" key="2">
    <source>
        <dbReference type="EMBL" id="PCE40690.1"/>
    </source>
</evidence>
<dbReference type="Proteomes" id="UP000218934">
    <property type="component" value="Unassembled WGS sequence"/>
</dbReference>
<dbReference type="SUPFAM" id="SSF52218">
    <property type="entry name" value="Flavoproteins"/>
    <property type="match status" value="1"/>
</dbReference>
<organism evidence="2 3">
    <name type="scientific">Rhizorhabdus dicambivorans</name>
    <dbReference type="NCBI Taxonomy" id="1850238"/>
    <lineage>
        <taxon>Bacteria</taxon>
        <taxon>Pseudomonadati</taxon>
        <taxon>Pseudomonadota</taxon>
        <taxon>Alphaproteobacteria</taxon>
        <taxon>Sphingomonadales</taxon>
        <taxon>Sphingomonadaceae</taxon>
        <taxon>Rhizorhabdus</taxon>
    </lineage>
</organism>
<reference evidence="2 3" key="1">
    <citation type="submission" date="2017-09" db="EMBL/GenBank/DDBJ databases">
        <title>The Catabolism of 3,6-Dichlorosalicylic acid is Initiated by the Cytochrome P450 Monooxygenase DsmABC in Rhizorhabdus dicambivorans Ndbn-20.</title>
        <authorList>
            <person name="Na L."/>
        </authorList>
    </citation>
    <scope>NUCLEOTIDE SEQUENCE [LARGE SCALE GENOMIC DNA]</scope>
    <source>
        <strain evidence="2 3">Ndbn-20m</strain>
    </source>
</reference>
<gene>
    <name evidence="2" type="ORF">COO09_19055</name>
</gene>
<protein>
    <submittedName>
        <fullName evidence="2">NAD(P)H-dependent oxidoreductase</fullName>
    </submittedName>
</protein>
<dbReference type="PANTHER" id="PTHR30543">
    <property type="entry name" value="CHROMATE REDUCTASE"/>
    <property type="match status" value="1"/>
</dbReference>
<comment type="caution">
    <text evidence="2">The sequence shown here is derived from an EMBL/GenBank/DDBJ whole genome shotgun (WGS) entry which is preliminary data.</text>
</comment>
<dbReference type="GO" id="GO:0016491">
    <property type="term" value="F:oxidoreductase activity"/>
    <property type="evidence" value="ECO:0007669"/>
    <property type="project" value="InterPro"/>
</dbReference>
<evidence type="ECO:0000259" key="1">
    <source>
        <dbReference type="Pfam" id="PF03358"/>
    </source>
</evidence>
<dbReference type="InterPro" id="IPR005025">
    <property type="entry name" value="FMN_Rdtase-like_dom"/>
</dbReference>
<sequence>MAKFTVATLVASTRTGSINRRLAKAIERLSPADLRFVDVPMYDMPHYHGDLEKDRPKSVVDFTRAIADSDAVSIVTPEFNRSIPGVLKNAIDWGSKPFAENIWRDKVVGMTGASPGAIGTAIGQQHLRQVLSILGAFVLPGEVYIGFKSPDMIDTDGNVADPTVEDFLRAYALRFHAFIERMRR</sequence>
<dbReference type="InterPro" id="IPR050712">
    <property type="entry name" value="NAD(P)H-dep_reductase"/>
</dbReference>